<reference evidence="2" key="1">
    <citation type="submission" date="2021-01" db="EMBL/GenBank/DDBJ databases">
        <authorList>
            <person name="Zahm M."/>
            <person name="Roques C."/>
            <person name="Cabau C."/>
            <person name="Klopp C."/>
            <person name="Donnadieu C."/>
            <person name="Jouanno E."/>
            <person name="Lampietro C."/>
            <person name="Louis A."/>
            <person name="Herpin A."/>
            <person name="Echchiki A."/>
            <person name="Berthelot C."/>
            <person name="Parey E."/>
            <person name="Roest-Crollius H."/>
            <person name="Braasch I."/>
            <person name="Postlethwait J."/>
            <person name="Bobe J."/>
            <person name="Montfort J."/>
            <person name="Bouchez O."/>
            <person name="Begum T."/>
            <person name="Mejri S."/>
            <person name="Adams A."/>
            <person name="Chen W.-J."/>
            <person name="Guiguen Y."/>
        </authorList>
    </citation>
    <scope>NUCLEOTIDE SEQUENCE</scope>
    <source>
        <strain evidence="2">YG-15Mar2019-1</strain>
        <tissue evidence="2">Brain</tissue>
    </source>
</reference>
<proteinExistence type="predicted"/>
<dbReference type="EMBL" id="JAFDVH010000011">
    <property type="protein sequence ID" value="KAG7468326.1"/>
    <property type="molecule type" value="Genomic_DNA"/>
</dbReference>
<organism evidence="2 3">
    <name type="scientific">Megalops atlanticus</name>
    <name type="common">Tarpon</name>
    <name type="synonym">Clupea gigantea</name>
    <dbReference type="NCBI Taxonomy" id="7932"/>
    <lineage>
        <taxon>Eukaryota</taxon>
        <taxon>Metazoa</taxon>
        <taxon>Chordata</taxon>
        <taxon>Craniata</taxon>
        <taxon>Vertebrata</taxon>
        <taxon>Euteleostomi</taxon>
        <taxon>Actinopterygii</taxon>
        <taxon>Neopterygii</taxon>
        <taxon>Teleostei</taxon>
        <taxon>Elopiformes</taxon>
        <taxon>Megalopidae</taxon>
        <taxon>Megalops</taxon>
    </lineage>
</organism>
<gene>
    <name evidence="2" type="ORF">MATL_G00141760</name>
</gene>
<dbReference type="AlphaFoldDB" id="A0A9D3PTP2"/>
<comment type="caution">
    <text evidence="2">The sequence shown here is derived from an EMBL/GenBank/DDBJ whole genome shotgun (WGS) entry which is preliminary data.</text>
</comment>
<accession>A0A9D3PTP2</accession>
<sequence>MEVQVESSTALFRQKMASFIGVLISPPVICVTPEVSGSDARLAGAVSRPHSGLSVPLLESWMKPLSPGPHIQVPRAPRLEQAGTREKKKVPAMKGDDKSSCLLEGAITQADEVSRTAVCQPGYSEETKQPE</sequence>
<evidence type="ECO:0000313" key="3">
    <source>
        <dbReference type="Proteomes" id="UP001046870"/>
    </source>
</evidence>
<name>A0A9D3PTP2_MEGAT</name>
<keyword evidence="3" id="KW-1185">Reference proteome</keyword>
<evidence type="ECO:0000256" key="1">
    <source>
        <dbReference type="SAM" id="MobiDB-lite"/>
    </source>
</evidence>
<protein>
    <submittedName>
        <fullName evidence="2">Uncharacterized protein</fullName>
    </submittedName>
</protein>
<evidence type="ECO:0000313" key="2">
    <source>
        <dbReference type="EMBL" id="KAG7468326.1"/>
    </source>
</evidence>
<dbReference type="Proteomes" id="UP001046870">
    <property type="component" value="Chromosome 11"/>
</dbReference>
<feature type="region of interest" description="Disordered" evidence="1">
    <location>
        <begin position="66"/>
        <end position="97"/>
    </location>
</feature>